<keyword evidence="2" id="KW-1133">Transmembrane helix</keyword>
<gene>
    <name evidence="3" type="ORF">A1A1_12142</name>
</gene>
<feature type="transmembrane region" description="Helical" evidence="2">
    <location>
        <begin position="37"/>
        <end position="61"/>
    </location>
</feature>
<dbReference type="Proteomes" id="UP000004725">
    <property type="component" value="Unassembled WGS sequence"/>
</dbReference>
<dbReference type="RefSeq" id="WP_006830398.1">
    <property type="nucleotide sequence ID" value="NZ_AJYB01000033.1"/>
</dbReference>
<organism evidence="3 4">
    <name type="scientific">Planococcus antarcticus DSM 14505</name>
    <dbReference type="NCBI Taxonomy" id="1185653"/>
    <lineage>
        <taxon>Bacteria</taxon>
        <taxon>Bacillati</taxon>
        <taxon>Bacillota</taxon>
        <taxon>Bacilli</taxon>
        <taxon>Bacillales</taxon>
        <taxon>Caryophanaceae</taxon>
        <taxon>Planococcus</taxon>
    </lineage>
</organism>
<keyword evidence="1" id="KW-0175">Coiled coil</keyword>
<feature type="transmembrane region" description="Helical" evidence="2">
    <location>
        <begin position="6"/>
        <end position="25"/>
    </location>
</feature>
<keyword evidence="2" id="KW-0472">Membrane</keyword>
<dbReference type="AlphaFoldDB" id="A0AA87LQJ6"/>
<comment type="caution">
    <text evidence="3">The sequence shown here is derived from an EMBL/GenBank/DDBJ whole genome shotgun (WGS) entry which is preliminary data.</text>
</comment>
<dbReference type="EMBL" id="AJYB01000033">
    <property type="protein sequence ID" value="EIM06313.1"/>
    <property type="molecule type" value="Genomic_DNA"/>
</dbReference>
<protein>
    <submittedName>
        <fullName evidence="3">Uncharacterized protein</fullName>
    </submittedName>
</protein>
<evidence type="ECO:0000313" key="4">
    <source>
        <dbReference type="Proteomes" id="UP000004725"/>
    </source>
</evidence>
<feature type="coiled-coil region" evidence="1">
    <location>
        <begin position="108"/>
        <end position="156"/>
    </location>
</feature>
<evidence type="ECO:0000256" key="2">
    <source>
        <dbReference type="SAM" id="Phobius"/>
    </source>
</evidence>
<sequence>MSILFLIVLILFSTFLVLLFILSIIPSKYTLKAKRILSKTLIGIIIFILIVFVIFLFFIFFMPEKLEDFGYNTKDFSLLSWVGIYLAFLSTLDILRNSYVRNYSKGEKESPEQLLKNLKKEHRRLNDKMKDRNKKINTLQNKINSLENQLNEFKKN</sequence>
<proteinExistence type="predicted"/>
<reference evidence="3 4" key="1">
    <citation type="journal article" date="2012" name="J. Bacteriol.">
        <title>Genome Sequence of the Antarctic Psychrophile Bacterium Planococcus antarcticus DSM 14505.</title>
        <authorList>
            <person name="Margolles A."/>
            <person name="Gueimonde M."/>
            <person name="Sanchez B."/>
        </authorList>
    </citation>
    <scope>NUCLEOTIDE SEQUENCE [LARGE SCALE GENOMIC DNA]</scope>
    <source>
        <strain evidence="3 4">DSM 14505</strain>
    </source>
</reference>
<name>A0AA87LQJ6_9BACL</name>
<evidence type="ECO:0000313" key="3">
    <source>
        <dbReference type="EMBL" id="EIM06313.1"/>
    </source>
</evidence>
<feature type="transmembrane region" description="Helical" evidence="2">
    <location>
        <begin position="76"/>
        <end position="95"/>
    </location>
</feature>
<evidence type="ECO:0000256" key="1">
    <source>
        <dbReference type="SAM" id="Coils"/>
    </source>
</evidence>
<accession>A0AA87LQJ6</accession>
<keyword evidence="2" id="KW-0812">Transmembrane</keyword>